<name>A0A8C8SUA2_9SAUR</name>
<dbReference type="AlphaFoldDB" id="A0A8C8SUA2"/>
<proteinExistence type="predicted"/>
<accession>A0A8C8SUA2</accession>
<keyword evidence="1" id="KW-1133">Transmembrane helix</keyword>
<protein>
    <submittedName>
        <fullName evidence="2">Uncharacterized protein</fullName>
    </submittedName>
</protein>
<feature type="transmembrane region" description="Helical" evidence="1">
    <location>
        <begin position="37"/>
        <end position="59"/>
    </location>
</feature>
<keyword evidence="1" id="KW-0472">Membrane</keyword>
<sequence>HQLRSSHVGLLTHSRCSYPQDIFPAAKLRLHWGGQLAWLRGFFFILPGIVALSPLIFSIEQGSLSLPERKGTTLMHPRREHAPLLSQQAEQEVFFSTLVSKEGLRFSFHPSCI</sequence>
<dbReference type="Ensembl" id="ENSPCET00000024724.1">
    <property type="protein sequence ID" value="ENSPCEP00000023928.1"/>
    <property type="gene ID" value="ENSPCEG00000018120.1"/>
</dbReference>
<organism evidence="2 3">
    <name type="scientific">Pelusios castaneus</name>
    <name type="common">West African mud turtle</name>
    <dbReference type="NCBI Taxonomy" id="367368"/>
    <lineage>
        <taxon>Eukaryota</taxon>
        <taxon>Metazoa</taxon>
        <taxon>Chordata</taxon>
        <taxon>Craniata</taxon>
        <taxon>Vertebrata</taxon>
        <taxon>Euteleostomi</taxon>
        <taxon>Archelosauria</taxon>
        <taxon>Testudinata</taxon>
        <taxon>Testudines</taxon>
        <taxon>Pleurodira</taxon>
        <taxon>Pelomedusidae</taxon>
        <taxon>Pelusios</taxon>
    </lineage>
</organism>
<reference evidence="2" key="2">
    <citation type="submission" date="2025-09" db="UniProtKB">
        <authorList>
            <consortium name="Ensembl"/>
        </authorList>
    </citation>
    <scope>IDENTIFICATION</scope>
</reference>
<keyword evidence="3" id="KW-1185">Reference proteome</keyword>
<reference evidence="2" key="1">
    <citation type="submission" date="2025-08" db="UniProtKB">
        <authorList>
            <consortium name="Ensembl"/>
        </authorList>
    </citation>
    <scope>IDENTIFICATION</scope>
</reference>
<evidence type="ECO:0000256" key="1">
    <source>
        <dbReference type="SAM" id="Phobius"/>
    </source>
</evidence>
<evidence type="ECO:0000313" key="3">
    <source>
        <dbReference type="Proteomes" id="UP000694393"/>
    </source>
</evidence>
<keyword evidence="1" id="KW-0812">Transmembrane</keyword>
<evidence type="ECO:0000313" key="2">
    <source>
        <dbReference type="Ensembl" id="ENSPCEP00000023928.1"/>
    </source>
</evidence>
<dbReference type="Proteomes" id="UP000694393">
    <property type="component" value="Unplaced"/>
</dbReference>